<evidence type="ECO:0000256" key="3">
    <source>
        <dbReference type="ARBA" id="ARBA00004613"/>
    </source>
</evidence>
<dbReference type="GO" id="GO:0005576">
    <property type="term" value="C:extracellular region"/>
    <property type="evidence" value="ECO:0007669"/>
    <property type="project" value="UniProtKB-SubCell"/>
</dbReference>
<comment type="subcellular location">
    <subcellularLocation>
        <location evidence="1">Cell envelope</location>
    </subcellularLocation>
    <subcellularLocation>
        <location evidence="2">Cell outer membrane</location>
    </subcellularLocation>
    <subcellularLocation>
        <location evidence="3">Secreted</location>
    </subcellularLocation>
</comment>
<dbReference type="GO" id="GO:0009279">
    <property type="term" value="C:cell outer membrane"/>
    <property type="evidence" value="ECO:0007669"/>
    <property type="project" value="UniProtKB-SubCell"/>
</dbReference>
<evidence type="ECO:0000259" key="10">
    <source>
        <dbReference type="PROSITE" id="PS51208"/>
    </source>
</evidence>
<proteinExistence type="predicted"/>
<dbReference type="InterPro" id="IPR036709">
    <property type="entry name" value="Autotransporte_beta_dom_sf"/>
</dbReference>
<keyword evidence="12" id="KW-1185">Reference proteome</keyword>
<evidence type="ECO:0000256" key="5">
    <source>
        <dbReference type="ARBA" id="ARBA00022729"/>
    </source>
</evidence>
<keyword evidence="5 9" id="KW-0732">Signal</keyword>
<name>A0A8J6YL56_9PROT</name>
<evidence type="ECO:0000256" key="6">
    <source>
        <dbReference type="ARBA" id="ARBA00023136"/>
    </source>
</evidence>
<evidence type="ECO:0000313" key="11">
    <source>
        <dbReference type="EMBL" id="MBE1236350.1"/>
    </source>
</evidence>
<dbReference type="RefSeq" id="WP_192533214.1">
    <property type="nucleotide sequence ID" value="NZ_JACZHT010000001.1"/>
</dbReference>
<dbReference type="Gene3D" id="2.40.128.130">
    <property type="entry name" value="Autotransporter beta-domain"/>
    <property type="match status" value="1"/>
</dbReference>
<evidence type="ECO:0000256" key="2">
    <source>
        <dbReference type="ARBA" id="ARBA00004442"/>
    </source>
</evidence>
<evidence type="ECO:0000256" key="9">
    <source>
        <dbReference type="SAM" id="SignalP"/>
    </source>
</evidence>
<reference evidence="11" key="1">
    <citation type="submission" date="2020-10" db="EMBL/GenBank/DDBJ databases">
        <title>Genome sequence of the unusual species of purple photosynthetic bacteria, Phaeovibrio sulfidiphilus DSM 23193, type strain.</title>
        <authorList>
            <person name="Kyndt J.A."/>
            <person name="Meyer T.E."/>
        </authorList>
    </citation>
    <scope>NUCLEOTIDE SEQUENCE</scope>
    <source>
        <strain evidence="11">DSM 23193</strain>
    </source>
</reference>
<dbReference type="Gene3D" id="2.160.20.20">
    <property type="match status" value="1"/>
</dbReference>
<feature type="domain" description="Autotransporter" evidence="10">
    <location>
        <begin position="1141"/>
        <end position="1416"/>
    </location>
</feature>
<comment type="caution">
    <text evidence="11">The sequence shown here is derived from an EMBL/GenBank/DDBJ whole genome shotgun (WGS) entry which is preliminary data.</text>
</comment>
<feature type="compositionally biased region" description="Pro residues" evidence="8">
    <location>
        <begin position="1019"/>
        <end position="1040"/>
    </location>
</feature>
<evidence type="ECO:0000256" key="1">
    <source>
        <dbReference type="ARBA" id="ARBA00004196"/>
    </source>
</evidence>
<dbReference type="SMART" id="SM00869">
    <property type="entry name" value="Autotransporter"/>
    <property type="match status" value="1"/>
</dbReference>
<organism evidence="11 12">
    <name type="scientific">Phaeovibrio sulfidiphilus</name>
    <dbReference type="NCBI Taxonomy" id="1220600"/>
    <lineage>
        <taxon>Bacteria</taxon>
        <taxon>Pseudomonadati</taxon>
        <taxon>Pseudomonadota</taxon>
        <taxon>Alphaproteobacteria</taxon>
        <taxon>Rhodospirillales</taxon>
        <taxon>Rhodospirillaceae</taxon>
        <taxon>Phaeovibrio</taxon>
    </lineage>
</organism>
<dbReference type="NCBIfam" id="TIGR01376">
    <property type="entry name" value="POMP_repeat"/>
    <property type="match status" value="2"/>
</dbReference>
<evidence type="ECO:0000313" key="12">
    <source>
        <dbReference type="Proteomes" id="UP000631034"/>
    </source>
</evidence>
<dbReference type="SUPFAM" id="SSF51126">
    <property type="entry name" value="Pectin lyase-like"/>
    <property type="match status" value="2"/>
</dbReference>
<accession>A0A8J6YL56</accession>
<evidence type="ECO:0000256" key="7">
    <source>
        <dbReference type="ARBA" id="ARBA00023237"/>
    </source>
</evidence>
<dbReference type="InterPro" id="IPR012332">
    <property type="entry name" value="Autotransporter_pectin_lyase_C"/>
</dbReference>
<dbReference type="Proteomes" id="UP000631034">
    <property type="component" value="Unassembled WGS sequence"/>
</dbReference>
<dbReference type="NCBIfam" id="TIGR01414">
    <property type="entry name" value="autotrans_barl"/>
    <property type="match status" value="1"/>
</dbReference>
<dbReference type="InterPro" id="IPR006315">
    <property type="entry name" value="OM_autotransptr_brl_dom"/>
</dbReference>
<feature type="chain" id="PRO_5035236675" evidence="9">
    <location>
        <begin position="44"/>
        <end position="1416"/>
    </location>
</feature>
<keyword evidence="7" id="KW-0998">Cell outer membrane</keyword>
<dbReference type="InterPro" id="IPR003368">
    <property type="entry name" value="POMP_repeat"/>
</dbReference>
<sequence>MTASHTTRFTPPAQAGARRRGLALTGVALALALTATGAAPAQAAGTGNCAGGRCEIGGGSSATWAYLLKQAKFSPKVLSGLTFGNDATLVFDKDTVLEASAGKADQKVSVGSGQAATITVSQGKSLTISGNAETVSFGGAVSNSGTMTLGEADGGSLNFALNTFTDNSAGSAYGGAVYNTGTLNLKAISTFDNNTVTAAGDTARGGAIANVGSGSATVVADKLLTFSGNVASGTSAGGGAIYNSGTVTLKEGGTFTENKAEAAAGVSNATGVGGAIANDGGVVDVQDDSTFLKNTATTSGGAIYTSGAGAAVSFSAPVMFTENSAGSGGAIYNEGGTVTFSGSVGFLSNAATDGSGGVLYNGGGIVTFSHGGGFTSNTATADGGAIYTKGGTVTISGNAYFGENTAAGNGGAIYNLDGTVELSTEEGQKINFSGNKAGSAGSQSSNGIYLEAVNAPAALKVGGAGTVSMLDPMAGTAGENQEITITKSGAGLWQLKGESTFKSGGADGAAGKTTFAVTEGTLAFNGADTKLTLDGAGSSFTLNSGATLAVHESGAAITVGDGSTTGTITLKGGATLAFDLTKHDAALTTPMLTFAANDTVIEASKKITINLTDFKKVATGSQTYTLVKGLTLDSGNANDLQYRGETIKANTRMGALLTFAGTDRTQVTVSALENERLLANDYYNVRNWGVSGDIWSLGGDGAETFLPGDAVEVEMTANKSINVTEGGVEVAAMTVSGTGEVTFTGGLIQSTDRTSLDPSVATGKLTVKDGASAVFEGDLQFANGYDVQGMMTFKGESLKGNVANEGSFTFASAGDVAYSGVLSGGGTFEKTGDGALYLSGDHAATGQFTLTKGTLGGKFSYAGTLALAEGAILAPGDATSVGTMTVNALDTTAGKFTLQVRVAPDAAPTVVGQGFGNGAPSTNDSLNVLTGDVTIPAGSTLAVGTLVGSSNWSTTKTYVVLTAAGTGAKVVKTFDIVERNADLPFLSVTQVQLDAGGAVTTNADDVKSIGLLATFNAPTPDPVPPTPGPSPDPAPKPTPSPWDDASPNQRAVGQAVASMSPGPVQDAVINASRSEGLQILSMLSGDAYANVAGALRQGAPQLSRTVLNTLSHLAPSRDGIVGGGRVQVASTEQVSLTPSDGQLRNHNVWAQVSGSHDSWDSDGNAAKSTSSGIGVTAGASFGFEDGWFTGAVFRYAHRDFKVSDRAAKADIDSFSGGVYGGKVWDAGVGTLRTTLAGLYTRHEVDSKRSVIGERLSADYGADVFQVFGEAAWRVQANDWLMVEPFVGAAWNMAHSEDFSETGGAAALRSHSWTTHTGTSTLGVRMDARVHECAVLKLDLGWEHTWGDINPASRLAFVSGSTDFSVRGTPADRDVAVVGVGGEVAIDDAWALNLMYDGAYGSDTTSHGGRARLTYRW</sequence>
<dbReference type="PROSITE" id="PS51208">
    <property type="entry name" value="AUTOTRANSPORTER"/>
    <property type="match status" value="1"/>
</dbReference>
<dbReference type="Pfam" id="PF03797">
    <property type="entry name" value="Autotransporter"/>
    <property type="match status" value="1"/>
</dbReference>
<evidence type="ECO:0000256" key="4">
    <source>
        <dbReference type="ARBA" id="ARBA00022525"/>
    </source>
</evidence>
<dbReference type="PROSITE" id="PS51318">
    <property type="entry name" value="TAT"/>
    <property type="match status" value="1"/>
</dbReference>
<gene>
    <name evidence="11" type="ORF">IHV25_01610</name>
</gene>
<evidence type="ECO:0000256" key="8">
    <source>
        <dbReference type="SAM" id="MobiDB-lite"/>
    </source>
</evidence>
<feature type="signal peptide" evidence="9">
    <location>
        <begin position="1"/>
        <end position="43"/>
    </location>
</feature>
<dbReference type="Pfam" id="PF02415">
    <property type="entry name" value="Chlam_PMP"/>
    <property type="match status" value="5"/>
</dbReference>
<feature type="region of interest" description="Disordered" evidence="8">
    <location>
        <begin position="1014"/>
        <end position="1059"/>
    </location>
</feature>
<protein>
    <submittedName>
        <fullName evidence="11">Autotransporter domain-containing protein</fullName>
    </submittedName>
</protein>
<keyword evidence="6" id="KW-0472">Membrane</keyword>
<dbReference type="InterPro" id="IPR006311">
    <property type="entry name" value="TAT_signal"/>
</dbReference>
<dbReference type="InterPro" id="IPR005546">
    <property type="entry name" value="Autotransporte_beta"/>
</dbReference>
<dbReference type="InterPro" id="IPR011050">
    <property type="entry name" value="Pectin_lyase_fold/virulence"/>
</dbReference>
<dbReference type="EMBL" id="JACZHT010000001">
    <property type="protein sequence ID" value="MBE1236350.1"/>
    <property type="molecule type" value="Genomic_DNA"/>
</dbReference>
<dbReference type="SUPFAM" id="SSF103515">
    <property type="entry name" value="Autotransporter"/>
    <property type="match status" value="1"/>
</dbReference>
<keyword evidence="4" id="KW-0964">Secreted</keyword>